<dbReference type="RefSeq" id="XP_002426344.1">
    <property type="nucleotide sequence ID" value="XM_002426299.1"/>
</dbReference>
<dbReference type="SUPFAM" id="SSF63411">
    <property type="entry name" value="LuxS/MPP-like metallohydrolase"/>
    <property type="match status" value="4"/>
</dbReference>
<evidence type="ECO:0000259" key="9">
    <source>
        <dbReference type="Pfam" id="PF00675"/>
    </source>
</evidence>
<evidence type="ECO:0000256" key="8">
    <source>
        <dbReference type="SAM" id="MobiDB-lite"/>
    </source>
</evidence>
<evidence type="ECO:0000256" key="2">
    <source>
        <dbReference type="ARBA" id="ARBA00022670"/>
    </source>
</evidence>
<evidence type="ECO:0000256" key="3">
    <source>
        <dbReference type="ARBA" id="ARBA00022723"/>
    </source>
</evidence>
<accession>E0VJQ0</accession>
<reference evidence="12" key="1">
    <citation type="submission" date="2007-04" db="EMBL/GenBank/DDBJ databases">
        <title>Annotation of Pediculus humanus corporis strain USDA.</title>
        <authorList>
            <person name="Kirkness E."/>
            <person name="Hannick L."/>
            <person name="Hass B."/>
            <person name="Bruggner R."/>
            <person name="Lawson D."/>
            <person name="Bidwell S."/>
            <person name="Joardar V."/>
            <person name="Caler E."/>
            <person name="Walenz B."/>
            <person name="Inman J."/>
            <person name="Schobel S."/>
            <person name="Galinsky K."/>
            <person name="Amedeo P."/>
            <person name="Strausberg R."/>
        </authorList>
    </citation>
    <scope>NUCLEOTIDE SEQUENCE</scope>
    <source>
        <strain evidence="12">USDA</strain>
    </source>
</reference>
<proteinExistence type="inferred from homology"/>
<keyword evidence="4 12" id="KW-0378">Hydrolase</keyword>
<dbReference type="InterPro" id="IPR032632">
    <property type="entry name" value="Peptidase_M16_M"/>
</dbReference>
<organism>
    <name type="scientific">Pediculus humanus subsp. corporis</name>
    <name type="common">Body louse</name>
    <dbReference type="NCBI Taxonomy" id="121224"/>
    <lineage>
        <taxon>Eukaryota</taxon>
        <taxon>Metazoa</taxon>
        <taxon>Ecdysozoa</taxon>
        <taxon>Arthropoda</taxon>
        <taxon>Hexapoda</taxon>
        <taxon>Insecta</taxon>
        <taxon>Pterygota</taxon>
        <taxon>Neoptera</taxon>
        <taxon>Paraneoptera</taxon>
        <taxon>Psocodea</taxon>
        <taxon>Troctomorpha</taxon>
        <taxon>Phthiraptera</taxon>
        <taxon>Anoplura</taxon>
        <taxon>Pediculidae</taxon>
        <taxon>Pediculus</taxon>
    </lineage>
</organism>
<reference evidence="12" key="2">
    <citation type="submission" date="2007-04" db="EMBL/GenBank/DDBJ databases">
        <title>The genome of the human body louse.</title>
        <authorList>
            <consortium name="The Human Body Louse Genome Consortium"/>
            <person name="Kirkness E."/>
            <person name="Walenz B."/>
            <person name="Hass B."/>
            <person name="Bruggner R."/>
            <person name="Strausberg R."/>
        </authorList>
    </citation>
    <scope>NUCLEOTIDE SEQUENCE</scope>
    <source>
        <strain evidence="12">USDA</strain>
    </source>
</reference>
<reference evidence="13" key="3">
    <citation type="submission" date="2020-05" db="UniProtKB">
        <authorList>
            <consortium name="EnsemblMetazoa"/>
        </authorList>
    </citation>
    <scope>IDENTIFICATION</scope>
    <source>
        <strain evidence="13">USDA</strain>
    </source>
</reference>
<dbReference type="AlphaFoldDB" id="E0VJQ0"/>
<dbReference type="Pfam" id="PF05193">
    <property type="entry name" value="Peptidase_M16_C"/>
    <property type="match status" value="2"/>
</dbReference>
<feature type="domain" description="Peptidase M16 C-terminal" evidence="10">
    <location>
        <begin position="246"/>
        <end position="429"/>
    </location>
</feature>
<evidence type="ECO:0000256" key="5">
    <source>
        <dbReference type="ARBA" id="ARBA00022833"/>
    </source>
</evidence>
<name>E0VJQ0_PEDHC</name>
<keyword evidence="6" id="KW-0482">Metalloprotease</keyword>
<dbReference type="Proteomes" id="UP000009046">
    <property type="component" value="Unassembled WGS sequence"/>
</dbReference>
<evidence type="ECO:0000313" key="12">
    <source>
        <dbReference type="EMBL" id="EEB13606.1"/>
    </source>
</evidence>
<dbReference type="PANTHER" id="PTHR43690">
    <property type="entry name" value="NARDILYSIN"/>
    <property type="match status" value="1"/>
</dbReference>
<dbReference type="FunFam" id="3.30.830.10:FF:000005">
    <property type="entry name" value="nardilysin isoform X1"/>
    <property type="match status" value="1"/>
</dbReference>
<evidence type="ECO:0000256" key="1">
    <source>
        <dbReference type="ARBA" id="ARBA00007261"/>
    </source>
</evidence>
<dbReference type="InParanoid" id="E0VJQ0"/>
<dbReference type="FunCoup" id="E0VJQ0">
    <property type="interactions" value="1077"/>
</dbReference>
<dbReference type="InterPro" id="IPR011765">
    <property type="entry name" value="Pept_M16_N"/>
</dbReference>
<keyword evidence="5" id="KW-0862">Zinc</keyword>
<dbReference type="EMBL" id="DS235226">
    <property type="protein sequence ID" value="EEB13606.1"/>
    <property type="molecule type" value="Genomic_DNA"/>
</dbReference>
<dbReference type="Pfam" id="PF16187">
    <property type="entry name" value="Peptidase_M16_M"/>
    <property type="match status" value="1"/>
</dbReference>
<feature type="compositionally biased region" description="Acidic residues" evidence="8">
    <location>
        <begin position="59"/>
        <end position="70"/>
    </location>
</feature>
<dbReference type="STRING" id="121224.E0VJQ0"/>
<evidence type="ECO:0000313" key="13">
    <source>
        <dbReference type="EnsemblMetazoa" id="PHUM248990-PA"/>
    </source>
</evidence>
<dbReference type="OMA" id="INQVMEH"/>
<feature type="region of interest" description="Disordered" evidence="8">
    <location>
        <begin position="53"/>
        <end position="84"/>
    </location>
</feature>
<dbReference type="EMBL" id="AAZO01002887">
    <property type="status" value="NOT_ANNOTATED_CDS"/>
    <property type="molecule type" value="Genomic_DNA"/>
</dbReference>
<feature type="domain" description="Peptidase M16 N-terminal" evidence="9">
    <location>
        <begin position="87"/>
        <end position="202"/>
    </location>
</feature>
<feature type="domain" description="Peptidase M16 C-terminal" evidence="10">
    <location>
        <begin position="719"/>
        <end position="901"/>
    </location>
</feature>
<dbReference type="Gene3D" id="3.30.830.10">
    <property type="entry name" value="Metalloenzyme, LuxS/M16 peptidase-like"/>
    <property type="match status" value="4"/>
</dbReference>
<feature type="domain" description="Peptidase M16 middle/third" evidence="11">
    <location>
        <begin position="437"/>
        <end position="714"/>
    </location>
</feature>
<dbReference type="InterPro" id="IPR001431">
    <property type="entry name" value="Pept_M16_Zn_BS"/>
</dbReference>
<dbReference type="GO" id="GO:0046872">
    <property type="term" value="F:metal ion binding"/>
    <property type="evidence" value="ECO:0007669"/>
    <property type="project" value="UniProtKB-KW"/>
</dbReference>
<dbReference type="InterPro" id="IPR007863">
    <property type="entry name" value="Peptidase_M16_C"/>
</dbReference>
<dbReference type="GeneID" id="8238791"/>
<dbReference type="PANTHER" id="PTHR43690:SF18">
    <property type="entry name" value="INSULIN-DEGRADING ENZYME-RELATED"/>
    <property type="match status" value="1"/>
</dbReference>
<dbReference type="Pfam" id="PF00675">
    <property type="entry name" value="Peptidase_M16"/>
    <property type="match status" value="1"/>
</dbReference>
<dbReference type="KEGG" id="phu:Phum_PHUM248990"/>
<dbReference type="HOGENOM" id="CLU_004639_1_0_1"/>
<dbReference type="EMBL" id="AAZO01002888">
    <property type="status" value="NOT_ANNOTATED_CDS"/>
    <property type="molecule type" value="Genomic_DNA"/>
</dbReference>
<dbReference type="GO" id="GO:0006508">
    <property type="term" value="P:proteolysis"/>
    <property type="evidence" value="ECO:0007669"/>
    <property type="project" value="UniProtKB-KW"/>
</dbReference>
<evidence type="ECO:0000313" key="14">
    <source>
        <dbReference type="Proteomes" id="UP000009046"/>
    </source>
</evidence>
<keyword evidence="2" id="KW-0645">Protease</keyword>
<dbReference type="OrthoDB" id="952271at2759"/>
<keyword evidence="14" id="KW-1185">Reference proteome</keyword>
<dbReference type="EC" id="3.4.24.61" evidence="12"/>
<comment type="similarity">
    <text evidence="1 7">Belongs to the peptidase M16 family.</text>
</comment>
<dbReference type="eggNOG" id="KOG0959">
    <property type="taxonomic scope" value="Eukaryota"/>
</dbReference>
<evidence type="ECO:0000259" key="11">
    <source>
        <dbReference type="Pfam" id="PF16187"/>
    </source>
</evidence>
<dbReference type="VEuPathDB" id="VectorBase:PHUM248990"/>
<keyword evidence="3" id="KW-0479">Metal-binding</keyword>
<dbReference type="MEROPS" id="M16.005"/>
<dbReference type="EnsemblMetazoa" id="PHUM248990-RA">
    <property type="protein sequence ID" value="PHUM248990-PA"/>
    <property type="gene ID" value="PHUM248990"/>
</dbReference>
<dbReference type="InterPro" id="IPR011249">
    <property type="entry name" value="Metalloenz_LuxS/M16"/>
</dbReference>
<evidence type="ECO:0000256" key="4">
    <source>
        <dbReference type="ARBA" id="ARBA00022801"/>
    </source>
</evidence>
<evidence type="ECO:0000259" key="10">
    <source>
        <dbReference type="Pfam" id="PF05193"/>
    </source>
</evidence>
<sequence length="1024" mass="118134">MTSELENNVNAFQDIIKSENDLMEYRLLQLDNGLKVILVSDVQKIIDLDNLSDKNSVDSENEDSNEEPSDDSISNDSEEEDKKGNLYEKEAEEKLAACALCVGVGSFSDPVDIPGLAHFVEHMVFMGSEKYPQENGFDEFIKRHGGSDNGSTECEYTTFYLECNEKYLREGMNRFAQFFISPLMISEAMTREREVIHSEFEMSLPSDGTRREQILGSLAPPDHPASKFLWGNLTTLRTNIDDDLLYKKVHEFQKRHYSAHRMTVAVQARLSLDTLESFVRESFSDVPSNNLPPEDFSSHIGSFGESHDFNKIVWVKPVKDICQVHLTWVLPSYLKKYKSKPLDYVGWLIGHEGKGSLLSYLRKKVWALQCEAGNDESGFEHNSIYSLFSISLTLTEEGYKNINEVIGLVFTYIFMLKKNVPNEDIYNELKTICEINFRYKTEIPSASYVEILAESMHLYEPHHYIVGGELYLDYKPELISEIINLLTPNREKNDSFYDKLEPWFRTKYKIEEIPEEWRRNWNNRPELEGIHLPKPNPYLTSDFSLLKQPDFNPPYPNKIIDTNLLEIWYRQDTKFKQPLAYYSFYILSPIFKSDPFNSVLLDVLIAYLETKFTEHIFPANQAGLYCSYSSADLGLSLLFSGYNEKLPLLFDEILKLIYESCSNINNKDNENLFNAIKKDRSRTYYNKILKPRKLVTMARLSILVNNYLTSVECLSLMDKVTLDRLHEFAQEFFKCIRIVGLIQGNISKDKAIELCNKFEGVLHCTPLEGEKPNVLVSKLNDGEIFLRLKSFNESDGNSVVTNYYQVGPGDIKTSCLIDLVTMIMDEPLFDNLRTKQQIGYDVHCLLRDTFGILAFSVTVFFQCSKFTADEVDKRIEAFLENFSTTLKSMSKKDWEETKTSLCLLKSSADLQLLDEVKRNFAEICSNEYIFDRLKREVEAITSITHKELCDWFQDHISSGLNFKKLSVVGTSQQSFDSINNKDNIDDKKFSLTTMTSDSNNKNKFITDIAEYKNSRIFYPAKCHS</sequence>
<evidence type="ECO:0000256" key="6">
    <source>
        <dbReference type="ARBA" id="ARBA00023049"/>
    </source>
</evidence>
<dbReference type="CTD" id="8238791"/>
<protein>
    <submittedName>
        <fullName evidence="12">Nardilysin, putative</fullName>
        <ecNumber evidence="12">3.4.24.61</ecNumber>
    </submittedName>
</protein>
<dbReference type="InterPro" id="IPR050626">
    <property type="entry name" value="Peptidase_M16"/>
</dbReference>
<gene>
    <name evidence="13" type="primary">8238791</name>
    <name evidence="12" type="ORF">Phum_PHUM248990</name>
</gene>
<dbReference type="GO" id="GO:0004222">
    <property type="term" value="F:metalloendopeptidase activity"/>
    <property type="evidence" value="ECO:0007669"/>
    <property type="project" value="UniProtKB-EC"/>
</dbReference>
<dbReference type="PROSITE" id="PS00143">
    <property type="entry name" value="INSULINASE"/>
    <property type="match status" value="1"/>
</dbReference>
<evidence type="ECO:0000256" key="7">
    <source>
        <dbReference type="RuleBase" id="RU004447"/>
    </source>
</evidence>